<evidence type="ECO:0000259" key="8">
    <source>
        <dbReference type="Pfam" id="PF01850"/>
    </source>
</evidence>
<dbReference type="NCBIfam" id="TIGR00028">
    <property type="entry name" value="Mtu_PIN_fam"/>
    <property type="match status" value="1"/>
</dbReference>
<evidence type="ECO:0000256" key="6">
    <source>
        <dbReference type="ARBA" id="ARBA00022842"/>
    </source>
</evidence>
<keyword evidence="10" id="KW-1185">Reference proteome</keyword>
<sequence length="145" mass="15793">MMKIVDANVLLYAVNTTSEHHKPSLRWLDGALSGADRVGFAWVPLLAFVRLATKVGLFPRPLPREAAITQVADWLAAPSAVLVNPTVRHADILARMLTYVGTGANLVNDAHLAALAVEHRASIVSYDSDFGRFEGVRWDQPPALL</sequence>
<dbReference type="InterPro" id="IPR002716">
    <property type="entry name" value="PIN_dom"/>
</dbReference>
<dbReference type="SUPFAM" id="SSF88723">
    <property type="entry name" value="PIN domain-like"/>
    <property type="match status" value="1"/>
</dbReference>
<dbReference type="EMBL" id="AE000516">
    <property type="protein sequence ID" value="AAK46445.1"/>
    <property type="molecule type" value="Genomic_DNA"/>
</dbReference>
<dbReference type="Pfam" id="PF01850">
    <property type="entry name" value="PIN"/>
    <property type="match status" value="1"/>
</dbReference>
<dbReference type="Proteomes" id="UP000001020">
    <property type="component" value="Chromosome"/>
</dbReference>
<feature type="binding site" evidence="7">
    <location>
        <position position="6"/>
    </location>
    <ligand>
        <name>Mg(2+)</name>
        <dbReference type="ChEBI" id="CHEBI:18420"/>
    </ligand>
</feature>
<dbReference type="GO" id="GO:0004540">
    <property type="term" value="F:RNA nuclease activity"/>
    <property type="evidence" value="ECO:0007669"/>
    <property type="project" value="InterPro"/>
</dbReference>
<comment type="function">
    <text evidence="7">Toxic component of a toxin-antitoxin (TA) system. An RNase.</text>
</comment>
<evidence type="ECO:0000256" key="7">
    <source>
        <dbReference type="HAMAP-Rule" id="MF_00265"/>
    </source>
</evidence>
<evidence type="ECO:0000313" key="10">
    <source>
        <dbReference type="Proteomes" id="UP000001020"/>
    </source>
</evidence>
<evidence type="ECO:0000256" key="4">
    <source>
        <dbReference type="ARBA" id="ARBA00022723"/>
    </source>
</evidence>
<keyword evidence="3 7" id="KW-0540">Nuclease</keyword>
<comment type="similarity">
    <text evidence="7">Belongs to the PINc/VapC protein family.</text>
</comment>
<evidence type="ECO:0000256" key="1">
    <source>
        <dbReference type="ARBA" id="ARBA00001946"/>
    </source>
</evidence>
<keyword evidence="6 7" id="KW-0460">Magnesium</keyword>
<evidence type="ECO:0000313" key="9">
    <source>
        <dbReference type="EMBL" id="AAK46445.1"/>
    </source>
</evidence>
<keyword evidence="7" id="KW-0800">Toxin</keyword>
<keyword evidence="5 7" id="KW-0378">Hydrolase</keyword>
<protein>
    <recommendedName>
        <fullName evidence="7">Ribonuclease VapC</fullName>
        <shortName evidence="7">RNase VapC</shortName>
        <ecNumber evidence="7">3.1.-.-</ecNumber>
    </recommendedName>
    <alternativeName>
        <fullName evidence="7">Toxin VapC</fullName>
    </alternativeName>
</protein>
<gene>
    <name evidence="7" type="primary">vapC</name>
    <name evidence="9" type="ordered locus">MT2163</name>
</gene>
<reference evidence="9 10" key="1">
    <citation type="journal article" date="2002" name="J. Bacteriol.">
        <title>Whole-genome comparison of Mycobacterium tuberculosis clinical and laboratory strains.</title>
        <authorList>
            <person name="Fleischmann R.D."/>
            <person name="Alland D."/>
            <person name="Eisen J.A."/>
            <person name="Carpenter L."/>
            <person name="White O."/>
            <person name="Peterson J."/>
            <person name="DeBoy R."/>
            <person name="Dodson R."/>
            <person name="Gwinn M."/>
            <person name="Haft D."/>
            <person name="Hickey E."/>
            <person name="Kolonay J.F."/>
            <person name="Nelson W.C."/>
            <person name="Umayam L.A."/>
            <person name="Ermolaeva M."/>
            <person name="Salzberg S.L."/>
            <person name="Delcher A."/>
            <person name="Utterback T."/>
            <person name="Weidman J."/>
            <person name="Khouri H."/>
            <person name="Gill J."/>
            <person name="Mikula A."/>
            <person name="Bishai W."/>
            <person name="Jacobs Jr W.R.Jr."/>
            <person name="Venter J.C."/>
            <person name="Fraser C.M."/>
        </authorList>
    </citation>
    <scope>NUCLEOTIDE SEQUENCE [LARGE SCALE GENOMIC DNA]</scope>
    <source>
        <strain evidence="10">CDC 1551 / Oshkosh</strain>
    </source>
</reference>
<dbReference type="GO" id="GO:0090729">
    <property type="term" value="F:toxin activity"/>
    <property type="evidence" value="ECO:0007669"/>
    <property type="project" value="UniProtKB-KW"/>
</dbReference>
<keyword evidence="4 7" id="KW-0479">Metal-binding</keyword>
<dbReference type="EC" id="3.1.-.-" evidence="7"/>
<evidence type="ECO:0000256" key="3">
    <source>
        <dbReference type="ARBA" id="ARBA00022722"/>
    </source>
</evidence>
<dbReference type="GO" id="GO:0045926">
    <property type="term" value="P:negative regulation of growth"/>
    <property type="evidence" value="ECO:0007669"/>
    <property type="project" value="UniProtKB-ARBA"/>
</dbReference>
<evidence type="ECO:0000256" key="2">
    <source>
        <dbReference type="ARBA" id="ARBA00022649"/>
    </source>
</evidence>
<dbReference type="InterPro" id="IPR029060">
    <property type="entry name" value="PIN-like_dom_sf"/>
</dbReference>
<dbReference type="InterPro" id="IPR006226">
    <property type="entry name" value="Mtu_PIN"/>
</dbReference>
<dbReference type="AlphaFoldDB" id="Q7D7I7"/>
<dbReference type="GO" id="GO:0016788">
    <property type="term" value="F:hydrolase activity, acting on ester bonds"/>
    <property type="evidence" value="ECO:0007669"/>
    <property type="project" value="InterPro"/>
</dbReference>
<dbReference type="KEGG" id="mtc:MT2163"/>
<dbReference type="Gene3D" id="3.40.50.1010">
    <property type="entry name" value="5'-nuclease"/>
    <property type="match status" value="1"/>
</dbReference>
<dbReference type="HAMAP" id="MF_00265">
    <property type="entry name" value="VapC_Nob1"/>
    <property type="match status" value="1"/>
</dbReference>
<name>Q7D7I7_MYCTO</name>
<feature type="binding site" evidence="7">
    <location>
        <position position="109"/>
    </location>
    <ligand>
        <name>Mg(2+)</name>
        <dbReference type="ChEBI" id="CHEBI:18420"/>
    </ligand>
</feature>
<dbReference type="GO" id="GO:0000287">
    <property type="term" value="F:magnesium ion binding"/>
    <property type="evidence" value="ECO:0007669"/>
    <property type="project" value="UniProtKB-UniRule"/>
</dbReference>
<dbReference type="HOGENOM" id="CLU_146668_1_0_11"/>
<dbReference type="InterPro" id="IPR022907">
    <property type="entry name" value="VapC_family"/>
</dbReference>
<organism evidence="9 10">
    <name type="scientific">Mycobacterium tuberculosis (strain CDC 1551 / Oshkosh)</name>
    <dbReference type="NCBI Taxonomy" id="83331"/>
    <lineage>
        <taxon>Bacteria</taxon>
        <taxon>Bacillati</taxon>
        <taxon>Actinomycetota</taxon>
        <taxon>Actinomycetes</taxon>
        <taxon>Mycobacteriales</taxon>
        <taxon>Mycobacteriaceae</taxon>
        <taxon>Mycobacterium</taxon>
        <taxon>Mycobacterium tuberculosis complex</taxon>
    </lineage>
</organism>
<comment type="cofactor">
    <cofactor evidence="1 7">
        <name>Mg(2+)</name>
        <dbReference type="ChEBI" id="CHEBI:18420"/>
    </cofactor>
</comment>
<keyword evidence="2 7" id="KW-1277">Toxin-antitoxin system</keyword>
<accession>Q7D7I7</accession>
<evidence type="ECO:0000256" key="5">
    <source>
        <dbReference type="ARBA" id="ARBA00022801"/>
    </source>
</evidence>
<feature type="domain" description="PIN" evidence="8">
    <location>
        <begin position="4"/>
        <end position="134"/>
    </location>
</feature>
<proteinExistence type="inferred from homology"/>
<dbReference type="CDD" id="cd18678">
    <property type="entry name" value="PIN_MtVapC25_VapC33-like"/>
    <property type="match status" value="1"/>
</dbReference>